<dbReference type="Gene3D" id="3.90.550.10">
    <property type="entry name" value="Spore Coat Polysaccharide Biosynthesis Protein SpsA, Chain A"/>
    <property type="match status" value="1"/>
</dbReference>
<dbReference type="InterPro" id="IPR029044">
    <property type="entry name" value="Nucleotide-diphossugar_trans"/>
</dbReference>
<keyword evidence="3" id="KW-1185">Reference proteome</keyword>
<dbReference type="RefSeq" id="WP_167942338.1">
    <property type="nucleotide sequence ID" value="NZ_JAATJA010000004.1"/>
</dbReference>
<protein>
    <recommendedName>
        <fullName evidence="1">Glycosyltransferase 2-like domain-containing protein</fullName>
    </recommendedName>
</protein>
<comment type="caution">
    <text evidence="2">The sequence shown here is derived from an EMBL/GenBank/DDBJ whole genome shotgun (WGS) entry which is preliminary data.</text>
</comment>
<proteinExistence type="predicted"/>
<dbReference type="InterPro" id="IPR001173">
    <property type="entry name" value="Glyco_trans_2-like"/>
</dbReference>
<gene>
    <name evidence="2" type="ORF">GGQ74_002950</name>
</gene>
<dbReference type="EMBL" id="JAATJA010000004">
    <property type="protein sequence ID" value="NJB69253.1"/>
    <property type="molecule type" value="Genomic_DNA"/>
</dbReference>
<dbReference type="AlphaFoldDB" id="A0A846QSA7"/>
<dbReference type="SUPFAM" id="SSF53448">
    <property type="entry name" value="Nucleotide-diphospho-sugar transferases"/>
    <property type="match status" value="1"/>
</dbReference>
<feature type="domain" description="Glycosyltransferase 2-like" evidence="1">
    <location>
        <begin position="387"/>
        <end position="496"/>
    </location>
</feature>
<dbReference type="PANTHER" id="PTHR22916">
    <property type="entry name" value="GLYCOSYLTRANSFERASE"/>
    <property type="match status" value="1"/>
</dbReference>
<dbReference type="Proteomes" id="UP000580856">
    <property type="component" value="Unassembled WGS sequence"/>
</dbReference>
<accession>A0A846QSA7</accession>
<reference evidence="2 3" key="1">
    <citation type="submission" date="2020-03" db="EMBL/GenBank/DDBJ databases">
        <title>Genomic Encyclopedia of Type Strains, Phase IV (KMG-IV): sequencing the most valuable type-strain genomes for metagenomic binning, comparative biology and taxonomic classification.</title>
        <authorList>
            <person name="Goeker M."/>
        </authorList>
    </citation>
    <scope>NUCLEOTIDE SEQUENCE [LARGE SCALE GENOMIC DNA]</scope>
    <source>
        <strain evidence="2 3">DSM 24233</strain>
    </source>
</reference>
<name>A0A846QSA7_9BACT</name>
<evidence type="ECO:0000313" key="3">
    <source>
        <dbReference type="Proteomes" id="UP000580856"/>
    </source>
</evidence>
<organism evidence="2 3">
    <name type="scientific">Desulfobaculum xiamenense</name>
    <dbReference type="NCBI Taxonomy" id="995050"/>
    <lineage>
        <taxon>Bacteria</taxon>
        <taxon>Pseudomonadati</taxon>
        <taxon>Thermodesulfobacteriota</taxon>
        <taxon>Desulfovibrionia</taxon>
        <taxon>Desulfovibrionales</taxon>
        <taxon>Desulfovibrionaceae</taxon>
        <taxon>Desulfobaculum</taxon>
    </lineage>
</organism>
<evidence type="ECO:0000259" key="1">
    <source>
        <dbReference type="Pfam" id="PF00535"/>
    </source>
</evidence>
<dbReference type="InterPro" id="IPR011990">
    <property type="entry name" value="TPR-like_helical_dom_sf"/>
</dbReference>
<dbReference type="Pfam" id="PF00535">
    <property type="entry name" value="Glycos_transf_2"/>
    <property type="match status" value="1"/>
</dbReference>
<sequence>MPADDRHLSETKTLHLLVAIPICRDNLPMALASALSIVDAGGPPPLFHGTDTAILRLAERIMPLAPRPVEAESPAELRSAAGHGGPILAVRPGAMFLATPEAVAEAFASHPSHEANPAQHLPLALHPADGSPARVLAPAAPILAPPRDMGNATLVADLTGACTVMTHILVAEQDASIPVSLRTLTRAHLPFARLVERAQRAIHQADPDFHGVPFPPEWLCADHTFLVSDRHPMPLLRLPQQPLRLDPQWLAYVPDSASRGHLPARSDGGILVLDEEGAPVPRRADASDAARGLLAEGNAAQALALLDETLRGNRHDRRALLLLAQLLESLGEDEQLARILTYHLDSRPDDADALGMLNATRRRGMDRLLARCEIDNTGYLPRPFRVSVIVSTYASQAFMAECLADLEAQSIAAQTEIIVVDAASPEDERSVVAQFQKRHNNIRYIRTPERIGIYPAWNLAIHVSTGTYITPFSTNDRLAPDAHERLAATLDARPDSLLAFGDTLLTDEPHQSFANHSPSVRHGGAWRWPDYSFEYNLVSCTVGPHPMWRRQTHASHGFFDERFPALGDQEFFLRVGRSSRHVHIPHFTGLAWLSDSALSDESHTQQELLRIRHRYQCIHARDMVELSVLNTYVDDLLHLARKRGIPAAAALFARHAQRLADSPLVDDLRQLLQPKEPRESHGCPPR</sequence>
<dbReference type="PANTHER" id="PTHR22916:SF3">
    <property type="entry name" value="UDP-GLCNAC:BETAGAL BETA-1,3-N-ACETYLGLUCOSAMINYLTRANSFERASE-LIKE PROTEIN 1"/>
    <property type="match status" value="1"/>
</dbReference>
<dbReference type="GO" id="GO:0016758">
    <property type="term" value="F:hexosyltransferase activity"/>
    <property type="evidence" value="ECO:0007669"/>
    <property type="project" value="UniProtKB-ARBA"/>
</dbReference>
<dbReference type="Gene3D" id="1.25.40.10">
    <property type="entry name" value="Tetratricopeptide repeat domain"/>
    <property type="match status" value="1"/>
</dbReference>
<evidence type="ECO:0000313" key="2">
    <source>
        <dbReference type="EMBL" id="NJB69253.1"/>
    </source>
</evidence>